<sequence>MFAKKMLCNATAAVLCFSFLFSATTQAAPADKEPVTIAIIDPLTGPMAGVGLPLVAHMKFEAERLNAEGGMNGHPFRIVGLDNKVSPQESLVQLQKAADDGIRYIVQGNGSSVGSALISAIDKHNRRNPGEEMLYLNHGAVDPVLTNERCSFWHFRFDAGSDMKMNALTNWIQGQKDIKKVYLINQDYSFGHSVSQMARDMLKEKRPDIEIVGNDFHPLAKVKDFTPYATKIKASGADAIISGNWGQDMVLLAKTLADFGVDAPFLTYYAGSPGTVTQVGERGVDHIYQIYAYYGDTEDPEIGQRQKDMYEQTDWDYFLFYPRLTTMMEMLKKAADQVQSVDPVKIAFAMEGLSVDMDTGTYTMRKEDHQVQQPMVLSVMKGDMPYGAEGTDYNFAKVALIPAAEVAMPTTCKMRRPRQD</sequence>
<dbReference type="InterPro" id="IPR028081">
    <property type="entry name" value="Leu-bd"/>
</dbReference>
<dbReference type="GO" id="GO:0006865">
    <property type="term" value="P:amino acid transport"/>
    <property type="evidence" value="ECO:0007669"/>
    <property type="project" value="UniProtKB-KW"/>
</dbReference>
<dbReference type="SUPFAM" id="SSF53822">
    <property type="entry name" value="Periplasmic binding protein-like I"/>
    <property type="match status" value="1"/>
</dbReference>
<evidence type="ECO:0000256" key="3">
    <source>
        <dbReference type="ARBA" id="ARBA00022729"/>
    </source>
</evidence>
<evidence type="ECO:0000313" key="8">
    <source>
        <dbReference type="Proteomes" id="UP001108027"/>
    </source>
</evidence>
<gene>
    <name evidence="7" type="ORF">LL252_14970</name>
</gene>
<evidence type="ECO:0000313" key="7">
    <source>
        <dbReference type="EMBL" id="MCC4309873.1"/>
    </source>
</evidence>
<dbReference type="CDD" id="cd06329">
    <property type="entry name" value="PBP1_SBP-like"/>
    <property type="match status" value="1"/>
</dbReference>
<dbReference type="InterPro" id="IPR028082">
    <property type="entry name" value="Peripla_BP_I"/>
</dbReference>
<comment type="similarity">
    <text evidence="1">Belongs to the leucine-binding protein family.</text>
</comment>
<dbReference type="PRINTS" id="PR00337">
    <property type="entry name" value="LEUILEVALBP"/>
</dbReference>
<keyword evidence="3 5" id="KW-0732">Signal</keyword>
<feature type="chain" id="PRO_5040116592" evidence="5">
    <location>
        <begin position="28"/>
        <end position="420"/>
    </location>
</feature>
<dbReference type="InterPro" id="IPR000709">
    <property type="entry name" value="Leu_Ile_Val-bd"/>
</dbReference>
<accession>A0A9Q3YSQ1</accession>
<evidence type="ECO:0000256" key="1">
    <source>
        <dbReference type="ARBA" id="ARBA00010062"/>
    </source>
</evidence>
<dbReference type="Gene3D" id="3.40.50.2300">
    <property type="match status" value="2"/>
</dbReference>
<proteinExistence type="inferred from homology"/>
<dbReference type="AlphaFoldDB" id="A0A9Q3YSQ1"/>
<name>A0A9Q3YSQ1_9GAMM</name>
<evidence type="ECO:0000256" key="4">
    <source>
        <dbReference type="ARBA" id="ARBA00022970"/>
    </source>
</evidence>
<evidence type="ECO:0000259" key="6">
    <source>
        <dbReference type="Pfam" id="PF13458"/>
    </source>
</evidence>
<organism evidence="7 8">
    <name type="scientific">Alloalcanivorax marinus</name>
    <dbReference type="NCBI Taxonomy" id="1177169"/>
    <lineage>
        <taxon>Bacteria</taxon>
        <taxon>Pseudomonadati</taxon>
        <taxon>Pseudomonadota</taxon>
        <taxon>Gammaproteobacteria</taxon>
        <taxon>Oceanospirillales</taxon>
        <taxon>Alcanivoracaceae</taxon>
        <taxon>Alloalcanivorax</taxon>
    </lineage>
</organism>
<dbReference type="RefSeq" id="WP_228234589.1">
    <property type="nucleotide sequence ID" value="NZ_JAJGNA010000023.1"/>
</dbReference>
<dbReference type="InterPro" id="IPR051010">
    <property type="entry name" value="BCAA_transport"/>
</dbReference>
<dbReference type="EMBL" id="JAJGNA010000023">
    <property type="protein sequence ID" value="MCC4309873.1"/>
    <property type="molecule type" value="Genomic_DNA"/>
</dbReference>
<dbReference type="PANTHER" id="PTHR30483">
    <property type="entry name" value="LEUCINE-SPECIFIC-BINDING PROTEIN"/>
    <property type="match status" value="1"/>
</dbReference>
<dbReference type="Pfam" id="PF13458">
    <property type="entry name" value="Peripla_BP_6"/>
    <property type="match status" value="1"/>
</dbReference>
<feature type="signal peptide" evidence="5">
    <location>
        <begin position="1"/>
        <end position="27"/>
    </location>
</feature>
<keyword evidence="2" id="KW-0813">Transport</keyword>
<keyword evidence="4" id="KW-0029">Amino-acid transport</keyword>
<comment type="caution">
    <text evidence="7">The sequence shown here is derived from an EMBL/GenBank/DDBJ whole genome shotgun (WGS) entry which is preliminary data.</text>
</comment>
<dbReference type="Proteomes" id="UP001108027">
    <property type="component" value="Unassembled WGS sequence"/>
</dbReference>
<evidence type="ECO:0000256" key="5">
    <source>
        <dbReference type="SAM" id="SignalP"/>
    </source>
</evidence>
<dbReference type="PANTHER" id="PTHR30483:SF6">
    <property type="entry name" value="PERIPLASMIC BINDING PROTEIN OF ABC TRANSPORTER FOR NATURAL AMINO ACIDS"/>
    <property type="match status" value="1"/>
</dbReference>
<protein>
    <submittedName>
        <fullName evidence="7">Branched-chain amino acid ABC transporter substrate-binding protein</fullName>
    </submittedName>
</protein>
<keyword evidence="8" id="KW-1185">Reference proteome</keyword>
<evidence type="ECO:0000256" key="2">
    <source>
        <dbReference type="ARBA" id="ARBA00022448"/>
    </source>
</evidence>
<feature type="domain" description="Leucine-binding protein" evidence="6">
    <location>
        <begin position="34"/>
        <end position="380"/>
    </location>
</feature>
<reference evidence="7" key="1">
    <citation type="submission" date="2021-10" db="EMBL/GenBank/DDBJ databases">
        <title>The diversity and Nitrogen Metabolism of Culturable Nitrate-Utilizing Bacteria Within the Oxygen Minimum Zone of the Changjiang (Yangtze River)Estuary.</title>
        <authorList>
            <person name="Zhang D."/>
            <person name="Zheng J."/>
            <person name="Liu S."/>
            <person name="He W."/>
        </authorList>
    </citation>
    <scope>NUCLEOTIDE SEQUENCE</scope>
    <source>
        <strain evidence="7">FXH-223</strain>
    </source>
</reference>